<dbReference type="InterPro" id="IPR036331">
    <property type="entry name" value="Chagasin-like_sf"/>
</dbReference>
<proteinExistence type="predicted"/>
<evidence type="ECO:0000313" key="4">
    <source>
        <dbReference type="EMBL" id="MDV0444393.1"/>
    </source>
</evidence>
<dbReference type="AlphaFoldDB" id="A0AAE4SD30"/>
<dbReference type="InterPro" id="IPR018990">
    <property type="entry name" value="Prot_inh_I42_chagasin"/>
</dbReference>
<dbReference type="PANTHER" id="PTHR36530">
    <property type="entry name" value="INHIBITOR OF CYSTEINE PEPTIDASE"/>
    <property type="match status" value="1"/>
</dbReference>
<dbReference type="PROSITE" id="PS51257">
    <property type="entry name" value="PROKAR_LIPOPROTEIN"/>
    <property type="match status" value="1"/>
</dbReference>
<dbReference type="GO" id="GO:0004869">
    <property type="term" value="F:cysteine-type endopeptidase inhibitor activity"/>
    <property type="evidence" value="ECO:0007669"/>
    <property type="project" value="UniProtKB-KW"/>
</dbReference>
<evidence type="ECO:0000256" key="1">
    <source>
        <dbReference type="ARBA" id="ARBA00022690"/>
    </source>
</evidence>
<organism evidence="4 5">
    <name type="scientific">Methanorbis rubei</name>
    <dbReference type="NCBI Taxonomy" id="3028300"/>
    <lineage>
        <taxon>Archaea</taxon>
        <taxon>Methanobacteriati</taxon>
        <taxon>Methanobacteriota</taxon>
        <taxon>Stenosarchaea group</taxon>
        <taxon>Methanomicrobia</taxon>
        <taxon>Methanomicrobiales</taxon>
        <taxon>Methanocorpusculaceae</taxon>
        <taxon>Methanorbis</taxon>
    </lineage>
</organism>
<keyword evidence="5" id="KW-1185">Reference proteome</keyword>
<keyword evidence="2" id="KW-0789">Thiol protease inhibitor</keyword>
<dbReference type="RefSeq" id="WP_338096890.1">
    <property type="nucleotide sequence ID" value="NZ_JAWDKB010000008.1"/>
</dbReference>
<dbReference type="Pfam" id="PF09394">
    <property type="entry name" value="Inhibitor_I42"/>
    <property type="match status" value="2"/>
</dbReference>
<gene>
    <name evidence="4" type="ORF">McpCs1_18020</name>
</gene>
<dbReference type="Gene3D" id="2.60.40.2020">
    <property type="match status" value="2"/>
</dbReference>
<dbReference type="PANTHER" id="PTHR36530:SF1">
    <property type="entry name" value="AMOEBIASIN-1"/>
    <property type="match status" value="1"/>
</dbReference>
<protein>
    <recommendedName>
        <fullName evidence="3">Proteinase inhibitor I42 chagasin domain-containing protein</fullName>
    </recommendedName>
</protein>
<dbReference type="InterPro" id="IPR052781">
    <property type="entry name" value="Cys_protease_inhibitor_I42"/>
</dbReference>
<sequence length="255" mass="27400">MRQSGIVLLVLVVVAACVLAAGCIGTDNSTVTPTPTPTPSVEPVTVITVDKFGTAIPANDMIRFILPSNPTTGYQWITKNVSGLVINQTYEATPVAEGIVGSGGVEIFTITADKAGTYEFTAEYKRSWENETPAATFIQYLVYVDATDTPADIPMLSVVFVGDVNPKAGEVVKVITEGNPTTGYEWTITNDTQLKVLNSTFATSAIPGSTMVGVGGFYEWLVTADKAGTYEFAAEYKRSWEDEPVGKFFFDITFV</sequence>
<evidence type="ECO:0000313" key="5">
    <source>
        <dbReference type="Proteomes" id="UP001283212"/>
    </source>
</evidence>
<reference evidence="4 5" key="1">
    <citation type="submission" date="2023-06" db="EMBL/GenBank/DDBJ databases">
        <title>Genome sequence of Methancorpusculaceae sp. Cs1.</title>
        <authorList>
            <person name="Protasov E."/>
            <person name="Platt K."/>
            <person name="Poehlein A."/>
            <person name="Daniel R."/>
            <person name="Brune A."/>
        </authorList>
    </citation>
    <scope>NUCLEOTIDE SEQUENCE [LARGE SCALE GENOMIC DNA]</scope>
    <source>
        <strain evidence="4 5">Cs1</strain>
    </source>
</reference>
<name>A0AAE4SD30_9EURY</name>
<feature type="domain" description="Proteinase inhibitor I42 chagasin" evidence="3">
    <location>
        <begin position="57"/>
        <end position="137"/>
    </location>
</feature>
<accession>A0AAE4SD30</accession>
<keyword evidence="1" id="KW-0646">Protease inhibitor</keyword>
<evidence type="ECO:0000256" key="2">
    <source>
        <dbReference type="ARBA" id="ARBA00022704"/>
    </source>
</evidence>
<feature type="domain" description="Proteinase inhibitor I42 chagasin" evidence="3">
    <location>
        <begin position="167"/>
        <end position="251"/>
    </location>
</feature>
<dbReference type="SUPFAM" id="SSF141066">
    <property type="entry name" value="ICP-like"/>
    <property type="match status" value="2"/>
</dbReference>
<evidence type="ECO:0000259" key="3">
    <source>
        <dbReference type="Pfam" id="PF09394"/>
    </source>
</evidence>
<dbReference type="Proteomes" id="UP001283212">
    <property type="component" value="Unassembled WGS sequence"/>
</dbReference>
<dbReference type="EMBL" id="JAWDKB010000008">
    <property type="protein sequence ID" value="MDV0444393.1"/>
    <property type="molecule type" value="Genomic_DNA"/>
</dbReference>
<comment type="caution">
    <text evidence="4">The sequence shown here is derived from an EMBL/GenBank/DDBJ whole genome shotgun (WGS) entry which is preliminary data.</text>
</comment>